<keyword evidence="3" id="KW-1185">Reference proteome</keyword>
<comment type="caution">
    <text evidence="2">The sequence shown here is derived from an EMBL/GenBank/DDBJ whole genome shotgun (WGS) entry which is preliminary data.</text>
</comment>
<organism evidence="2 3">
    <name type="scientific">Anaerosacchariphilus polymeriproducens</name>
    <dbReference type="NCBI Taxonomy" id="1812858"/>
    <lineage>
        <taxon>Bacteria</taxon>
        <taxon>Bacillati</taxon>
        <taxon>Bacillota</taxon>
        <taxon>Clostridia</taxon>
        <taxon>Lachnospirales</taxon>
        <taxon>Lachnospiraceae</taxon>
        <taxon>Anaerosacchariphilus</taxon>
    </lineage>
</organism>
<accession>A0A371AUF1</accession>
<feature type="transmembrane region" description="Helical" evidence="1">
    <location>
        <begin position="7"/>
        <end position="26"/>
    </location>
</feature>
<keyword evidence="1" id="KW-1133">Transmembrane helix</keyword>
<sequence>MKKLSKILMTIGVILLFVTVFEILRIKGSNLYLIVMAFMGCISYYSGLICGYKATIQEYEKNHDTPKDYIKKHRKDCLKRKIGG</sequence>
<dbReference type="EMBL" id="QRCT01000033">
    <property type="protein sequence ID" value="RDU23181.1"/>
    <property type="molecule type" value="Genomic_DNA"/>
</dbReference>
<dbReference type="RefSeq" id="WP_115482202.1">
    <property type="nucleotide sequence ID" value="NZ_QRCT01000033.1"/>
</dbReference>
<keyword evidence="1" id="KW-0812">Transmembrane</keyword>
<protein>
    <submittedName>
        <fullName evidence="2">Uncharacterized protein</fullName>
    </submittedName>
</protein>
<proteinExistence type="predicted"/>
<evidence type="ECO:0000313" key="2">
    <source>
        <dbReference type="EMBL" id="RDU23181.1"/>
    </source>
</evidence>
<name>A0A371AUF1_9FIRM</name>
<dbReference type="Proteomes" id="UP000255036">
    <property type="component" value="Unassembled WGS sequence"/>
</dbReference>
<evidence type="ECO:0000256" key="1">
    <source>
        <dbReference type="SAM" id="Phobius"/>
    </source>
</evidence>
<feature type="transmembrane region" description="Helical" evidence="1">
    <location>
        <begin position="32"/>
        <end position="52"/>
    </location>
</feature>
<gene>
    <name evidence="2" type="ORF">DWV06_10800</name>
</gene>
<keyword evidence="1" id="KW-0472">Membrane</keyword>
<dbReference type="AlphaFoldDB" id="A0A371AUF1"/>
<evidence type="ECO:0000313" key="3">
    <source>
        <dbReference type="Proteomes" id="UP000255036"/>
    </source>
</evidence>
<reference evidence="2 3" key="1">
    <citation type="submission" date="2018-07" db="EMBL/GenBank/DDBJ databases">
        <title>Anaerosacharophilus polymeroproducens gen. nov. sp. nov., an anaerobic bacterium isolated from salt field.</title>
        <authorList>
            <person name="Kim W."/>
            <person name="Yang S.-H."/>
            <person name="Oh J."/>
            <person name="Lee J.-H."/>
            <person name="Kwon K.K."/>
        </authorList>
    </citation>
    <scope>NUCLEOTIDE SEQUENCE [LARGE SCALE GENOMIC DNA]</scope>
    <source>
        <strain evidence="2 3">MCWD5</strain>
    </source>
</reference>